<evidence type="ECO:0000256" key="5">
    <source>
        <dbReference type="ARBA" id="ARBA00023065"/>
    </source>
</evidence>
<gene>
    <name evidence="9" type="ORF">ESCO_005977</name>
</gene>
<keyword evidence="6 8" id="KW-0472">Membrane</keyword>
<feature type="compositionally biased region" description="Basic and acidic residues" evidence="7">
    <location>
        <begin position="426"/>
        <end position="435"/>
    </location>
</feature>
<reference evidence="9 10" key="1">
    <citation type="submission" date="2015-07" db="EMBL/GenBank/DDBJ databases">
        <title>The genome of the fungus Escovopsis weberi, a specialized disease agent of ant agriculture.</title>
        <authorList>
            <person name="de Man T.J."/>
            <person name="Stajich J.E."/>
            <person name="Kubicek C.P."/>
            <person name="Chenthamara K."/>
            <person name="Atanasova L."/>
            <person name="Druzhinina I.S."/>
            <person name="Birnbaum S."/>
            <person name="Barribeau S.M."/>
            <person name="Teiling C."/>
            <person name="Suen G."/>
            <person name="Currie C."/>
            <person name="Gerardo N.M."/>
        </authorList>
    </citation>
    <scope>NUCLEOTIDE SEQUENCE [LARGE SCALE GENOMIC DNA]</scope>
</reference>
<evidence type="ECO:0000256" key="3">
    <source>
        <dbReference type="ARBA" id="ARBA00022692"/>
    </source>
</evidence>
<evidence type="ECO:0000313" key="10">
    <source>
        <dbReference type="Proteomes" id="UP000053831"/>
    </source>
</evidence>
<proteinExistence type="predicted"/>
<comment type="subcellular location">
    <subcellularLocation>
        <location evidence="1">Membrane</location>
        <topology evidence="1">Multi-pass membrane protein</topology>
    </subcellularLocation>
</comment>
<dbReference type="InterPro" id="IPR003445">
    <property type="entry name" value="Cat_transpt"/>
</dbReference>
<dbReference type="PANTHER" id="PTHR31064">
    <property type="entry name" value="POTASSIUM TRANSPORT PROTEIN DDB_G0292412-RELATED"/>
    <property type="match status" value="1"/>
</dbReference>
<dbReference type="AlphaFoldDB" id="A0A0M8N0A1"/>
<feature type="transmembrane region" description="Helical" evidence="8">
    <location>
        <begin position="288"/>
        <end position="316"/>
    </location>
</feature>
<evidence type="ECO:0000256" key="6">
    <source>
        <dbReference type="ARBA" id="ARBA00023136"/>
    </source>
</evidence>
<feature type="transmembrane region" description="Helical" evidence="8">
    <location>
        <begin position="220"/>
        <end position="242"/>
    </location>
</feature>
<dbReference type="Pfam" id="PF02386">
    <property type="entry name" value="TrkH"/>
    <property type="match status" value="1"/>
</dbReference>
<protein>
    <submittedName>
        <fullName evidence="9">Low-affinity potassium transport protein</fullName>
    </submittedName>
</protein>
<keyword evidence="4 8" id="KW-1133">Transmembrane helix</keyword>
<dbReference type="InterPro" id="IPR051143">
    <property type="entry name" value="TrkH_K-transport"/>
</dbReference>
<dbReference type="GO" id="GO:0005886">
    <property type="term" value="C:plasma membrane"/>
    <property type="evidence" value="ECO:0007669"/>
    <property type="project" value="TreeGrafter"/>
</dbReference>
<keyword evidence="2" id="KW-0813">Transport</keyword>
<evidence type="ECO:0000256" key="2">
    <source>
        <dbReference type="ARBA" id="ARBA00022448"/>
    </source>
</evidence>
<name>A0A0M8N0A1_ESCWE</name>
<sequence>MNAGKVTENLDGGMSELGEAGGTSSGWMGSANLLSRIRQIFTRASFIITHYAYFIGLVFLSSVVFWASSKPSQAVSYVDSLFLVVSAISGTGLNTVDLSSVTTWQQTILLLLIMVGGTVWVSMWVNALRRHRFARSVGRPPAPTPHQQQREVQVERSCALNLAPLFDKSSNLFSGCVPGSTLGAGDGAHAVVGGGTGGGRSTTADPAAGLEYRAFTAMGLFVRLYLVLWQGLGCLALGAWIANRDPEVARANGMNPWWVGVFNGVSAFNNSGLSLLDANMTVFQRTPFVVVTMGLMILAGNTMYPILMRFVIWSAWRLLGAASTHIGGLEGERDTWWLVGTVVVINAVGWTRFELLSINNPAIESIPVGYRVLDGLFQSISTRSGGFSVVSMSDVYPSVRLLYTFMMYIPTVPLAVAPSRRPLSVPKEEDALEDARPDEDDRAVPGAPRSDSSTAQKDLSMGHRASDAELGSPVSDQTFAALAEPCHPEGGESRTGFAWRQMQHQLAHDIWLLSLAVFLISAIENGKYVADPVSYSVFNVVFEVVSAYGCVGVSAGLPGATYSFAGGWHGASKVVLCFVMIIGRHRGLPFVMEEYDEQ</sequence>
<feature type="transmembrane region" description="Helical" evidence="8">
    <location>
        <begin position="257"/>
        <end position="276"/>
    </location>
</feature>
<evidence type="ECO:0000256" key="4">
    <source>
        <dbReference type="ARBA" id="ARBA00022989"/>
    </source>
</evidence>
<organism evidence="9 10">
    <name type="scientific">Escovopsis weberi</name>
    <dbReference type="NCBI Taxonomy" id="150374"/>
    <lineage>
        <taxon>Eukaryota</taxon>
        <taxon>Fungi</taxon>
        <taxon>Dikarya</taxon>
        <taxon>Ascomycota</taxon>
        <taxon>Pezizomycotina</taxon>
        <taxon>Sordariomycetes</taxon>
        <taxon>Hypocreomycetidae</taxon>
        <taxon>Hypocreales</taxon>
        <taxon>Hypocreaceae</taxon>
        <taxon>Escovopsis</taxon>
    </lineage>
</organism>
<accession>A0A0M8N0A1</accession>
<keyword evidence="3 8" id="KW-0812">Transmembrane</keyword>
<evidence type="ECO:0000256" key="1">
    <source>
        <dbReference type="ARBA" id="ARBA00004141"/>
    </source>
</evidence>
<evidence type="ECO:0000313" key="9">
    <source>
        <dbReference type="EMBL" id="KOS17091.1"/>
    </source>
</evidence>
<feature type="transmembrane region" description="Helical" evidence="8">
    <location>
        <begin position="108"/>
        <end position="128"/>
    </location>
</feature>
<dbReference type="GO" id="GO:0140107">
    <property type="term" value="F:high-affinity potassium ion transmembrane transporter activity"/>
    <property type="evidence" value="ECO:0007669"/>
    <property type="project" value="TreeGrafter"/>
</dbReference>
<evidence type="ECO:0000256" key="8">
    <source>
        <dbReference type="SAM" id="Phobius"/>
    </source>
</evidence>
<dbReference type="GO" id="GO:1990573">
    <property type="term" value="P:potassium ion import across plasma membrane"/>
    <property type="evidence" value="ECO:0007669"/>
    <property type="project" value="TreeGrafter"/>
</dbReference>
<dbReference type="PANTHER" id="PTHR31064:SF37">
    <property type="entry name" value="TRANSPORTER, PUTATIVE (EUROFUNG)-RELATED"/>
    <property type="match status" value="1"/>
</dbReference>
<dbReference type="OrthoDB" id="9999863at2759"/>
<feature type="region of interest" description="Disordered" evidence="7">
    <location>
        <begin position="426"/>
        <end position="471"/>
    </location>
</feature>
<comment type="caution">
    <text evidence="9">The sequence shown here is derived from an EMBL/GenBank/DDBJ whole genome shotgun (WGS) entry which is preliminary data.</text>
</comment>
<dbReference type="EMBL" id="LGSR01000028">
    <property type="protein sequence ID" value="KOS17091.1"/>
    <property type="molecule type" value="Genomic_DNA"/>
</dbReference>
<feature type="transmembrane region" description="Helical" evidence="8">
    <location>
        <begin position="44"/>
        <end position="67"/>
    </location>
</feature>
<dbReference type="Proteomes" id="UP000053831">
    <property type="component" value="Unassembled WGS sequence"/>
</dbReference>
<evidence type="ECO:0000256" key="7">
    <source>
        <dbReference type="SAM" id="MobiDB-lite"/>
    </source>
</evidence>
<dbReference type="STRING" id="150374.A0A0M8N0A1"/>
<dbReference type="GO" id="GO:0030007">
    <property type="term" value="P:intracellular potassium ion homeostasis"/>
    <property type="evidence" value="ECO:0007669"/>
    <property type="project" value="TreeGrafter"/>
</dbReference>
<keyword evidence="5" id="KW-0406">Ion transport</keyword>
<keyword evidence="10" id="KW-1185">Reference proteome</keyword>